<evidence type="ECO:0000259" key="18">
    <source>
        <dbReference type="PROSITE" id="PS50110"/>
    </source>
</evidence>
<sequence length="838" mass="93359">MKIKEGRKTYKYLIYISCFCLLLAIGAMTAVSLMSVQSVRKLVRNTTTKSITELTVSKAQFLDEKIRSEMLSLQSFAAALGTFDDMFSRPELLEDYKDKHGAARMWIIDENGTCLDTGEMDKNFADKKELFAEALQGREGISDVFLGELGRRQIMFQTPVYKDGKVAGGLYEAYPVELLQNAYHGSTYNDAGYSYVLGDDGSIVLAPVRFSYLQIYSTIQDVLKDGGNDENAIRQFSDALQSRASGTAVFDFEGEKQFLTFMPLMQKENWYYVSVIPLSMVEKDGTAIIMHTIKMAFIITTAIAFSVAAVSVVFLLRNKKRRDYERYVQNINEAIAQNIDTAIFIVDGHTGQVEYAFENAEKILGIKPQNLEKDWGGEDSSFYKTLCSALKEKVDEKTVKTIPVYNDLLSRQMWIQIAALPVKLLGELKYIFAVTDVTQDRQIRENLNAAVAAAEHANASKSMFLSNMSHDIRTPMNAIVGMTKLAEIHIEDREKVKDCLYKIGISSKHLLELINDVLDMSKIESGRLILTSEAFSLTELIQRNIAIVQPQYQAKNQVFVTDIKNIRHEYLLGDSLRLNQVLLNLLSNAGKFTPENGTITLTVKELPRKHSGHAVYQIAVADTGIGISPEFLPKLFLPFEREKSRYQNQTEGTGLGLVISKNIISVMGGQIFVESHLGEGSVFTVEVELPLSMEADDELCDRTDAQDSRNIFKGRRFLLVEDNELNCEIASQLLEVSGAAVECAPNGAEGVKAFEEKEPGYYDAIFMDIQMPVMNGYEAARHIRKSTHPQAGSIPIIAMSANTFSDDVHAALESGMNAHVGKPIDMDVLAGVLSAISF</sequence>
<gene>
    <name evidence="19" type="primary">rpfC_2</name>
    <name evidence="19" type="ORF">CBLFYP116_00560</name>
</gene>
<comment type="catalytic activity">
    <reaction evidence="1">
        <text>ATP + protein L-histidine = ADP + protein N-phospho-L-histidine.</text>
        <dbReference type="EC" id="2.7.13.3"/>
    </reaction>
</comment>
<evidence type="ECO:0000256" key="9">
    <source>
        <dbReference type="ARBA" id="ARBA00022692"/>
    </source>
</evidence>
<evidence type="ECO:0000259" key="17">
    <source>
        <dbReference type="PROSITE" id="PS50109"/>
    </source>
</evidence>
<dbReference type="InterPro" id="IPR003661">
    <property type="entry name" value="HisK_dim/P_dom"/>
</dbReference>
<reference evidence="19" key="1">
    <citation type="submission" date="2019-11" db="EMBL/GenBank/DDBJ databases">
        <authorList>
            <person name="Feng L."/>
        </authorList>
    </citation>
    <scope>NUCLEOTIDE SEQUENCE</scope>
    <source>
        <strain evidence="19">CbolteaeLFYP116</strain>
    </source>
</reference>
<dbReference type="GeneID" id="23111317"/>
<dbReference type="Gene3D" id="3.30.565.10">
    <property type="entry name" value="Histidine kinase-like ATPase, C-terminal domain"/>
    <property type="match status" value="1"/>
</dbReference>
<keyword evidence="9 16" id="KW-0812">Transmembrane</keyword>
<dbReference type="SUPFAM" id="SSF47384">
    <property type="entry name" value="Homodimeric domain of signal transducing histidine kinase"/>
    <property type="match status" value="1"/>
</dbReference>
<dbReference type="PROSITE" id="PS50109">
    <property type="entry name" value="HIS_KIN"/>
    <property type="match status" value="1"/>
</dbReference>
<dbReference type="SUPFAM" id="SSF52172">
    <property type="entry name" value="CheY-like"/>
    <property type="match status" value="1"/>
</dbReference>
<keyword evidence="7 15" id="KW-0597">Phosphoprotein</keyword>
<dbReference type="SMART" id="SM00387">
    <property type="entry name" value="HATPase_c"/>
    <property type="match status" value="1"/>
</dbReference>
<dbReference type="FunFam" id="3.30.565.10:FF:000010">
    <property type="entry name" value="Sensor histidine kinase RcsC"/>
    <property type="match status" value="1"/>
</dbReference>
<dbReference type="EC" id="2.7.13.3" evidence="4"/>
<dbReference type="InterPro" id="IPR036097">
    <property type="entry name" value="HisK_dim/P_sf"/>
</dbReference>
<dbReference type="SUPFAM" id="SSF55874">
    <property type="entry name" value="ATPase domain of HSP90 chaperone/DNA topoisomerase II/histidine kinase"/>
    <property type="match status" value="1"/>
</dbReference>
<comment type="similarity">
    <text evidence="3">In the N-terminal section; belongs to the phytochrome family.</text>
</comment>
<evidence type="ECO:0000313" key="19">
    <source>
        <dbReference type="EMBL" id="VYT57498.1"/>
    </source>
</evidence>
<organism evidence="19">
    <name type="scientific">Enterocloster bolteae</name>
    <dbReference type="NCBI Taxonomy" id="208479"/>
    <lineage>
        <taxon>Bacteria</taxon>
        <taxon>Bacillati</taxon>
        <taxon>Bacillota</taxon>
        <taxon>Clostridia</taxon>
        <taxon>Lachnospirales</taxon>
        <taxon>Lachnospiraceae</taxon>
        <taxon>Enterocloster</taxon>
    </lineage>
</organism>
<keyword evidence="11 16" id="KW-1133">Transmembrane helix</keyword>
<dbReference type="EMBL" id="CACRTF010000032">
    <property type="protein sequence ID" value="VYT57498.1"/>
    <property type="molecule type" value="Genomic_DNA"/>
</dbReference>
<evidence type="ECO:0000256" key="12">
    <source>
        <dbReference type="ARBA" id="ARBA00023012"/>
    </source>
</evidence>
<evidence type="ECO:0000256" key="1">
    <source>
        <dbReference type="ARBA" id="ARBA00000085"/>
    </source>
</evidence>
<keyword evidence="12" id="KW-0902">Two-component regulatory system</keyword>
<keyword evidence="10" id="KW-0418">Kinase</keyword>
<dbReference type="CDD" id="cd00082">
    <property type="entry name" value="HisKA"/>
    <property type="match status" value="1"/>
</dbReference>
<dbReference type="CDD" id="cd16922">
    <property type="entry name" value="HATPase_EvgS-ArcB-TorS-like"/>
    <property type="match status" value="1"/>
</dbReference>
<evidence type="ECO:0000256" key="8">
    <source>
        <dbReference type="ARBA" id="ARBA00022679"/>
    </source>
</evidence>
<dbReference type="Pfam" id="PF00072">
    <property type="entry name" value="Response_reg"/>
    <property type="match status" value="1"/>
</dbReference>
<evidence type="ECO:0000256" key="5">
    <source>
        <dbReference type="ARBA" id="ARBA00018672"/>
    </source>
</evidence>
<dbReference type="Pfam" id="PF00512">
    <property type="entry name" value="HisKA"/>
    <property type="match status" value="1"/>
</dbReference>
<keyword evidence="16" id="KW-0472">Membrane</keyword>
<dbReference type="Gene3D" id="3.30.450.20">
    <property type="entry name" value="PAS domain"/>
    <property type="match status" value="1"/>
</dbReference>
<evidence type="ECO:0000256" key="7">
    <source>
        <dbReference type="ARBA" id="ARBA00022553"/>
    </source>
</evidence>
<evidence type="ECO:0000256" key="2">
    <source>
        <dbReference type="ARBA" id="ARBA00004651"/>
    </source>
</evidence>
<dbReference type="Gene3D" id="3.40.50.2300">
    <property type="match status" value="1"/>
</dbReference>
<keyword evidence="8 19" id="KW-0808">Transferase</keyword>
<feature type="modified residue" description="4-aspartylphosphate" evidence="15">
    <location>
        <position position="768"/>
    </location>
</feature>
<dbReference type="SMART" id="SM00448">
    <property type="entry name" value="REC"/>
    <property type="match status" value="1"/>
</dbReference>
<dbReference type="InterPro" id="IPR001789">
    <property type="entry name" value="Sig_transdc_resp-reg_receiver"/>
</dbReference>
<dbReference type="InterPro" id="IPR005467">
    <property type="entry name" value="His_kinase_dom"/>
</dbReference>
<dbReference type="AlphaFoldDB" id="A0A6N2XWE4"/>
<dbReference type="Gene3D" id="1.10.287.130">
    <property type="match status" value="1"/>
</dbReference>
<evidence type="ECO:0000256" key="16">
    <source>
        <dbReference type="SAM" id="Phobius"/>
    </source>
</evidence>
<dbReference type="PROSITE" id="PS50110">
    <property type="entry name" value="RESPONSE_REGULATORY"/>
    <property type="match status" value="1"/>
</dbReference>
<evidence type="ECO:0000256" key="11">
    <source>
        <dbReference type="ARBA" id="ARBA00022989"/>
    </source>
</evidence>
<dbReference type="InterPro" id="IPR004358">
    <property type="entry name" value="Sig_transdc_His_kin-like_C"/>
</dbReference>
<dbReference type="InterPro" id="IPR011006">
    <property type="entry name" value="CheY-like_superfamily"/>
</dbReference>
<feature type="domain" description="Histidine kinase" evidence="17">
    <location>
        <begin position="467"/>
        <end position="691"/>
    </location>
</feature>
<dbReference type="GO" id="GO:0000155">
    <property type="term" value="F:phosphorelay sensor kinase activity"/>
    <property type="evidence" value="ECO:0007669"/>
    <property type="project" value="InterPro"/>
</dbReference>
<evidence type="ECO:0000256" key="10">
    <source>
        <dbReference type="ARBA" id="ARBA00022777"/>
    </source>
</evidence>
<evidence type="ECO:0000256" key="13">
    <source>
        <dbReference type="ARBA" id="ARBA00024867"/>
    </source>
</evidence>
<feature type="transmembrane region" description="Helical" evidence="16">
    <location>
        <begin position="12"/>
        <end position="34"/>
    </location>
</feature>
<evidence type="ECO:0000256" key="4">
    <source>
        <dbReference type="ARBA" id="ARBA00012438"/>
    </source>
</evidence>
<dbReference type="SMART" id="SM00388">
    <property type="entry name" value="HisKA"/>
    <property type="match status" value="1"/>
</dbReference>
<evidence type="ECO:0000256" key="15">
    <source>
        <dbReference type="PROSITE-ProRule" id="PRU00169"/>
    </source>
</evidence>
<dbReference type="PRINTS" id="PR00344">
    <property type="entry name" value="BCTRLSENSOR"/>
</dbReference>
<evidence type="ECO:0000256" key="3">
    <source>
        <dbReference type="ARBA" id="ARBA00006402"/>
    </source>
</evidence>
<dbReference type="CDD" id="cd17546">
    <property type="entry name" value="REC_hyHK_CKI1_RcsC-like"/>
    <property type="match status" value="1"/>
</dbReference>
<feature type="transmembrane region" description="Helical" evidence="16">
    <location>
        <begin position="295"/>
        <end position="316"/>
    </location>
</feature>
<dbReference type="PANTHER" id="PTHR43047">
    <property type="entry name" value="TWO-COMPONENT HISTIDINE PROTEIN KINASE"/>
    <property type="match status" value="1"/>
</dbReference>
<evidence type="ECO:0000256" key="14">
    <source>
        <dbReference type="ARBA" id="ARBA00074306"/>
    </source>
</evidence>
<dbReference type="Pfam" id="PF02518">
    <property type="entry name" value="HATPase_c"/>
    <property type="match status" value="1"/>
</dbReference>
<protein>
    <recommendedName>
        <fullName evidence="14">Circadian input-output histidine kinase CikA</fullName>
        <ecNumber evidence="4">2.7.13.3</ecNumber>
    </recommendedName>
    <alternativeName>
        <fullName evidence="5">Stage 0 sporulation protein A homolog</fullName>
    </alternativeName>
</protein>
<comment type="function">
    <text evidence="13">May play the central regulatory role in sporulation. It may be an element of the effector pathway responsible for the activation of sporulation genes in response to nutritional stress. Spo0A may act in concert with spo0H (a sigma factor) to control the expression of some genes that are critical to the sporulation process.</text>
</comment>
<dbReference type="SUPFAM" id="SSF103190">
    <property type="entry name" value="Sensory domain-like"/>
    <property type="match status" value="1"/>
</dbReference>
<comment type="subcellular location">
    <subcellularLocation>
        <location evidence="2">Cell membrane</location>
        <topology evidence="2">Multi-pass membrane protein</topology>
    </subcellularLocation>
</comment>
<dbReference type="RefSeq" id="WP_002573880.1">
    <property type="nucleotide sequence ID" value="NZ_BAABZS010000001.1"/>
</dbReference>
<dbReference type="GO" id="GO:0009927">
    <property type="term" value="F:histidine phosphotransfer kinase activity"/>
    <property type="evidence" value="ECO:0007669"/>
    <property type="project" value="TreeGrafter"/>
</dbReference>
<dbReference type="GO" id="GO:0005886">
    <property type="term" value="C:plasma membrane"/>
    <property type="evidence" value="ECO:0007669"/>
    <property type="project" value="UniProtKB-SubCell"/>
</dbReference>
<proteinExistence type="inferred from homology"/>
<dbReference type="InterPro" id="IPR029151">
    <property type="entry name" value="Sensor-like_sf"/>
</dbReference>
<keyword evidence="6" id="KW-1003">Cell membrane</keyword>
<dbReference type="InterPro" id="IPR036890">
    <property type="entry name" value="HATPase_C_sf"/>
</dbReference>
<feature type="domain" description="Response regulatory" evidence="18">
    <location>
        <begin position="716"/>
        <end position="837"/>
    </location>
</feature>
<name>A0A6N2XWE4_9FIRM</name>
<evidence type="ECO:0000256" key="6">
    <source>
        <dbReference type="ARBA" id="ARBA00022475"/>
    </source>
</evidence>
<dbReference type="InterPro" id="IPR003594">
    <property type="entry name" value="HATPase_dom"/>
</dbReference>
<dbReference type="PANTHER" id="PTHR43047:SF72">
    <property type="entry name" value="OSMOSENSING HISTIDINE PROTEIN KINASE SLN1"/>
    <property type="match status" value="1"/>
</dbReference>
<accession>A0A6N2XWE4</accession>